<dbReference type="InterPro" id="IPR023862">
    <property type="entry name" value="CHP03960_rSAM"/>
</dbReference>
<dbReference type="NCBIfam" id="TIGR03960">
    <property type="entry name" value="rSAM_fuse_unch"/>
    <property type="match status" value="1"/>
</dbReference>
<reference evidence="3" key="1">
    <citation type="submission" date="2023-07" db="EMBL/GenBank/DDBJ databases">
        <title>Novel species in the genus Lipingzhangella isolated from Sambhar Salt Lake.</title>
        <authorList>
            <person name="Jiya N."/>
            <person name="Kajale S."/>
            <person name="Sharma A."/>
        </authorList>
    </citation>
    <scope>NUCLEOTIDE SEQUENCE [LARGE SCALE GENOMIC DNA]</scope>
    <source>
        <strain evidence="3">LS1_29</strain>
    </source>
</reference>
<dbReference type="PANTHER" id="PTHR42731:SF1">
    <property type="entry name" value="RADICAL SAM DOMAIN PROTEIN"/>
    <property type="match status" value="1"/>
</dbReference>
<dbReference type="InterPro" id="IPR007197">
    <property type="entry name" value="rSAM"/>
</dbReference>
<feature type="domain" description="Radical SAM core" evidence="1">
    <location>
        <begin position="260"/>
        <end position="502"/>
    </location>
</feature>
<comment type="caution">
    <text evidence="2">The sequence shown here is derived from an EMBL/GenBank/DDBJ whole genome shotgun (WGS) entry which is preliminary data.</text>
</comment>
<dbReference type="Pfam" id="PF04055">
    <property type="entry name" value="Radical_SAM"/>
    <property type="match status" value="1"/>
</dbReference>
<evidence type="ECO:0000313" key="2">
    <source>
        <dbReference type="EMBL" id="MDS1271121.1"/>
    </source>
</evidence>
<evidence type="ECO:0000313" key="3">
    <source>
        <dbReference type="Proteomes" id="UP001250214"/>
    </source>
</evidence>
<dbReference type="SMART" id="SM00729">
    <property type="entry name" value="Elp3"/>
    <property type="match status" value="1"/>
</dbReference>
<proteinExistence type="predicted"/>
<dbReference type="CDD" id="cd01335">
    <property type="entry name" value="Radical_SAM"/>
    <property type="match status" value="1"/>
</dbReference>
<accession>A0ABU2H739</accession>
<gene>
    <name evidence="2" type="ORF">RIF23_12530</name>
</gene>
<dbReference type="PROSITE" id="PS51918">
    <property type="entry name" value="RADICAL_SAM"/>
    <property type="match status" value="1"/>
</dbReference>
<dbReference type="Gene3D" id="3.30.750.210">
    <property type="match status" value="1"/>
</dbReference>
<keyword evidence="3" id="KW-1185">Reference proteome</keyword>
<evidence type="ECO:0000259" key="1">
    <source>
        <dbReference type="PROSITE" id="PS51918"/>
    </source>
</evidence>
<dbReference type="InterPro" id="IPR058240">
    <property type="entry name" value="rSAM_sf"/>
</dbReference>
<dbReference type="EMBL" id="JAVLVT010000005">
    <property type="protein sequence ID" value="MDS1271121.1"/>
    <property type="molecule type" value="Genomic_DNA"/>
</dbReference>
<dbReference type="SFLD" id="SFLDG01082">
    <property type="entry name" value="B12-binding_domain_containing"/>
    <property type="match status" value="1"/>
</dbReference>
<protein>
    <submittedName>
        <fullName evidence="2">TIGR03960 family B12-binding radical SAM protein</fullName>
    </submittedName>
</protein>
<name>A0ABU2H739_9ACTN</name>
<sequence>MPVESVFARLEPLLSRVAKPIQYVGGEQNSVVKDWDSAEVRWALMYPDAYEVGVPNQGIQILYEVLNEREGVLAERSYAVGADLEQLMREHAVPQFTVDAHRPVRAFDILGVSFASEMGYTNLLTALDLAGIPLHATERGEQDPIVFAGGHAAFNPEPVADFLDAVVLGDGEEIALAVTEIIREFRREGSPGGRTELLARLAAGGGVYVPQFYDVSYLPDGRIASYRPNRSGVPWTVQKHTVMDLDSWPYPRNPIVPIAESVHERYSVEIFRGCTRGCRFCQAGMITRPVRERSKETISDMVDTGVRSSGFQEVGLLSLSSADHSEIGDITKGLADSYEGTNTGLSLPSTRVDAFNIDLANELTRNGRRSGLTFAPEGGSERMRRVINKMVTEQDLIRTVTAAYAAGWRQVKLYFMCGLPTETDEDVLAIGDLATEVIRAGRQASGRNDIRCTVSIGGFVPKPQTPFQWAGQTAHEDVDARLHKLKEKLRADRKYGKSVGLRYHEGRPSIIEGLLSRGDRRVGRVIEAVWADGGRFDGWSEHFSYDRWMRCAETALADEPVDVAWYTTRERAEDEVLPWDHLDAGLDRGWLWQDWQDALHGNESVEVDDCRWSPCYDCGVCPSLGTEIQIGPNGRELLPLSVS</sequence>
<dbReference type="InterPro" id="IPR045784">
    <property type="entry name" value="Radical_SAM_N2"/>
</dbReference>
<dbReference type="Proteomes" id="UP001250214">
    <property type="component" value="Unassembled WGS sequence"/>
</dbReference>
<dbReference type="RefSeq" id="WP_310912666.1">
    <property type="nucleotide sequence ID" value="NZ_JAVLVT010000005.1"/>
</dbReference>
<dbReference type="SUPFAM" id="SSF102114">
    <property type="entry name" value="Radical SAM enzymes"/>
    <property type="match status" value="1"/>
</dbReference>
<dbReference type="SFLD" id="SFLDS00029">
    <property type="entry name" value="Radical_SAM"/>
    <property type="match status" value="1"/>
</dbReference>
<dbReference type="Gene3D" id="3.30.750.200">
    <property type="match status" value="1"/>
</dbReference>
<dbReference type="PANTHER" id="PTHR42731">
    <property type="entry name" value="SLL1084 PROTEIN"/>
    <property type="match status" value="1"/>
</dbReference>
<organism evidence="2 3">
    <name type="scientific">Lipingzhangella rawalii</name>
    <dbReference type="NCBI Taxonomy" id="2055835"/>
    <lineage>
        <taxon>Bacteria</taxon>
        <taxon>Bacillati</taxon>
        <taxon>Actinomycetota</taxon>
        <taxon>Actinomycetes</taxon>
        <taxon>Streptosporangiales</taxon>
        <taxon>Nocardiopsidaceae</taxon>
        <taxon>Lipingzhangella</taxon>
    </lineage>
</organism>
<dbReference type="Pfam" id="PF19864">
    <property type="entry name" value="Radical_SAM_N2"/>
    <property type="match status" value="1"/>
</dbReference>
<dbReference type="InterPro" id="IPR006638">
    <property type="entry name" value="Elp3/MiaA/NifB-like_rSAM"/>
</dbReference>